<evidence type="ECO:0000313" key="1">
    <source>
        <dbReference type="EMBL" id="MBA0784792.1"/>
    </source>
</evidence>
<feature type="non-terminal residue" evidence="1">
    <location>
        <position position="49"/>
    </location>
</feature>
<name>A0A7J9FHJ9_9ROSI</name>
<organism evidence="1 2">
    <name type="scientific">Gossypium trilobum</name>
    <dbReference type="NCBI Taxonomy" id="34281"/>
    <lineage>
        <taxon>Eukaryota</taxon>
        <taxon>Viridiplantae</taxon>
        <taxon>Streptophyta</taxon>
        <taxon>Embryophyta</taxon>
        <taxon>Tracheophyta</taxon>
        <taxon>Spermatophyta</taxon>
        <taxon>Magnoliopsida</taxon>
        <taxon>eudicotyledons</taxon>
        <taxon>Gunneridae</taxon>
        <taxon>Pentapetalae</taxon>
        <taxon>rosids</taxon>
        <taxon>malvids</taxon>
        <taxon>Malvales</taxon>
        <taxon>Malvaceae</taxon>
        <taxon>Malvoideae</taxon>
        <taxon>Gossypium</taxon>
    </lineage>
</organism>
<reference evidence="1 2" key="1">
    <citation type="journal article" date="2019" name="Genome Biol. Evol.">
        <title>Insights into the evolution of the New World diploid cottons (Gossypium, subgenus Houzingenia) based on genome sequencing.</title>
        <authorList>
            <person name="Grover C.E."/>
            <person name="Arick M.A. 2nd"/>
            <person name="Thrash A."/>
            <person name="Conover J.L."/>
            <person name="Sanders W.S."/>
            <person name="Peterson D.G."/>
            <person name="Frelichowski J.E."/>
            <person name="Scheffler J.A."/>
            <person name="Scheffler B.E."/>
            <person name="Wendel J.F."/>
        </authorList>
    </citation>
    <scope>NUCLEOTIDE SEQUENCE [LARGE SCALE GENOMIC DNA]</scope>
    <source>
        <strain evidence="1">8</strain>
        <tissue evidence="1">Leaf</tissue>
    </source>
</reference>
<gene>
    <name evidence="1" type="ORF">Gotri_027413</name>
</gene>
<sequence>MGEAVAQIREVAHYLQTLVVQSDTLSVKYKLESDRGQELASLLRKIKVL</sequence>
<accession>A0A7J9FHJ9</accession>
<comment type="caution">
    <text evidence="1">The sequence shown here is derived from an EMBL/GenBank/DDBJ whole genome shotgun (WGS) entry which is preliminary data.</text>
</comment>
<evidence type="ECO:0000313" key="2">
    <source>
        <dbReference type="Proteomes" id="UP000593568"/>
    </source>
</evidence>
<dbReference type="EMBL" id="JABEZW010216287">
    <property type="protein sequence ID" value="MBA0784792.1"/>
    <property type="molecule type" value="Genomic_DNA"/>
</dbReference>
<dbReference type="Proteomes" id="UP000593568">
    <property type="component" value="Unassembled WGS sequence"/>
</dbReference>
<proteinExistence type="predicted"/>
<keyword evidence="2" id="KW-1185">Reference proteome</keyword>
<protein>
    <submittedName>
        <fullName evidence="1">Uncharacterized protein</fullName>
    </submittedName>
</protein>
<dbReference type="AlphaFoldDB" id="A0A7J9FHJ9"/>